<reference evidence="1 2" key="1">
    <citation type="journal article" date="2015" name="Genome Announc.">
        <title>Complete genome sequences for 35 biothreat assay-relevant bacillus species.</title>
        <authorList>
            <person name="Johnson S.L."/>
            <person name="Daligault H.E."/>
            <person name="Davenport K.W."/>
            <person name="Jaissle J."/>
            <person name="Frey K.G."/>
            <person name="Ladner J.T."/>
            <person name="Broomall S.M."/>
            <person name="Bishop-Lilly K.A."/>
            <person name="Bruce D.C."/>
            <person name="Gibbons H.S."/>
            <person name="Coyne S.R."/>
            <person name="Lo C.C."/>
            <person name="Meincke L."/>
            <person name="Munk A.C."/>
            <person name="Koroleva G.I."/>
            <person name="Rosenzweig C.N."/>
            <person name="Palacios G.F."/>
            <person name="Redden C.L."/>
            <person name="Minogue T.D."/>
            <person name="Chain P.S."/>
        </authorList>
    </citation>
    <scope>NUCLEOTIDE SEQUENCE [LARGE SCALE GENOMIC DNA]</scope>
    <source>
        <strain evidence="2">ATCC 14581 / DSM 32 / JCM 2506 / NBRC 15308 / NCIMB 9376 / NCTC 10342 / NRRL B-14308 / VKM B-512</strain>
    </source>
</reference>
<dbReference type="HOGENOM" id="CLU_2822138_0_0_9"/>
<dbReference type="Proteomes" id="UP000031829">
    <property type="component" value="Chromosome"/>
</dbReference>
<dbReference type="RefSeq" id="WP_034650223.1">
    <property type="nucleotide sequence ID" value="NZ_BCVB01000006.1"/>
</dbReference>
<proteinExistence type="predicted"/>
<evidence type="ECO:0000313" key="2">
    <source>
        <dbReference type="Proteomes" id="UP000031829"/>
    </source>
</evidence>
<gene>
    <name evidence="1" type="ORF">BG04_332</name>
</gene>
<name>A0A0B6AWM4_PRIM2</name>
<dbReference type="KEGG" id="bmeg:BG04_332"/>
<dbReference type="GeneID" id="93643844"/>
<evidence type="ECO:0000313" key="1">
    <source>
        <dbReference type="EMBL" id="AJI25497.1"/>
    </source>
</evidence>
<sequence length="66" mass="7674">MGLLIIAAIITLSVILDYFIFDYDDKHWGWLKKASKPVRRSVIGCYLLMSFVIYFGLSLPYIKPFL</sequence>
<dbReference type="AlphaFoldDB" id="A0A0B6AWM4"/>
<protein>
    <submittedName>
        <fullName evidence="1">Putative membrane protein</fullName>
    </submittedName>
</protein>
<organism evidence="1 2">
    <name type="scientific">Priestia megaterium (strain ATCC 14581 / DSM 32 / CCUG 1817 / JCM 2506 / NBRC 15308 / NCIMB 9376 / NCTC 10342 / NRRL B-14308 / VKM B-512 / Ford 19)</name>
    <name type="common">Bacillus megaterium</name>
    <dbReference type="NCBI Taxonomy" id="1348623"/>
    <lineage>
        <taxon>Bacteria</taxon>
        <taxon>Bacillati</taxon>
        <taxon>Bacillota</taxon>
        <taxon>Bacilli</taxon>
        <taxon>Bacillales</taxon>
        <taxon>Bacillaceae</taxon>
        <taxon>Priestia</taxon>
    </lineage>
</organism>
<dbReference type="EMBL" id="CP009920">
    <property type="protein sequence ID" value="AJI25497.1"/>
    <property type="molecule type" value="Genomic_DNA"/>
</dbReference>
<accession>A0A0B6AWM4</accession>